<accession>A0A075WNA2</accession>
<evidence type="ECO:0000313" key="3">
    <source>
        <dbReference type="Proteomes" id="UP000028501"/>
    </source>
</evidence>
<keyword evidence="1" id="KW-1133">Transmembrane helix</keyword>
<evidence type="ECO:0000256" key="1">
    <source>
        <dbReference type="SAM" id="Phobius"/>
    </source>
</evidence>
<protein>
    <submittedName>
        <fullName evidence="2">Uncharacterized protein</fullName>
    </submittedName>
</protein>
<dbReference type="AlphaFoldDB" id="A0A075WNA2"/>
<dbReference type="EMBL" id="CP006577">
    <property type="protein sequence ID" value="AIG99018.1"/>
    <property type="molecule type" value="Genomic_DNA"/>
</dbReference>
<dbReference type="Proteomes" id="UP000028501">
    <property type="component" value="Chromosome"/>
</dbReference>
<feature type="transmembrane region" description="Helical" evidence="1">
    <location>
        <begin position="591"/>
        <end position="608"/>
    </location>
</feature>
<dbReference type="HOGENOM" id="CLU_445940_0_0_2"/>
<sequence length="612" mass="66005">MSAGRLGKIGLVAMIIVLTIITINTSAAPLEVSIEERVNSTINMTDAANGVGTFEYQTDVKGIINVTNNANEDIMDIWVAVDIGLNDGSCSAISTGVQILDSGDVPSKLTNEGGFDTSGADCIIHIPRLGPGESKYVAYDVTETPEIQNGAPFIVEEKYDPAKIPKGGDYTWTVYFNVSLNDTWWSSTGLGGKPSSVTLTVNKNLNTSYGWDSLEFVSGGSQCSSGQQSCSFSGSLSSSPRSSPTQTTINETFKVKGNYSTDEAFVSRLVGFGEAVLSFGQINGNISGTKIIDVFAIGNASIGVNKSGPFGPSENQWKGNVTIKNTASGLTYVVKSVNVWATDRTNYQEIDNSRLEENPNKQIAAGESYTSGDTTFTSTTVPIIWGNVTFRLVEDANYGWGVGQDKITDGGNTYIIERIYVIGSYLVKVTKHVESAGNDIYNITLVVENLGGQESPYVYVYDLIPKNFSLTNGDNDWKDPQDRDGDWVNKSSMLAGGPETITNIQLSGYDTGYWWRIRPINASADGDGAYDDYTEIENNQTVVIFYQIQGSEDYKLLDAFIVGIDPILSMNEQTSPKITLVSGAKATSYESVMALATALVGLTAVVGYRRRS</sequence>
<evidence type="ECO:0000313" key="2">
    <source>
        <dbReference type="EMBL" id="AIG99018.1"/>
    </source>
</evidence>
<organism evidence="2 3">
    <name type="scientific">Archaeoglobus fulgidus DSM 8774</name>
    <dbReference type="NCBI Taxonomy" id="1344584"/>
    <lineage>
        <taxon>Archaea</taxon>
        <taxon>Methanobacteriati</taxon>
        <taxon>Methanobacteriota</taxon>
        <taxon>Archaeoglobi</taxon>
        <taxon>Archaeoglobales</taxon>
        <taxon>Archaeoglobaceae</taxon>
        <taxon>Archaeoglobus</taxon>
    </lineage>
</organism>
<dbReference type="KEGG" id="afg:AFULGI_00022930"/>
<proteinExistence type="predicted"/>
<reference evidence="2 3" key="1">
    <citation type="submission" date="2013-07" db="EMBL/GenBank/DDBJ databases">
        <title>Genome of Archaeoglobus fulgidus.</title>
        <authorList>
            <person name="Fiebig A."/>
            <person name="Birkeland N.-K."/>
        </authorList>
    </citation>
    <scope>NUCLEOTIDE SEQUENCE [LARGE SCALE GENOMIC DNA]</scope>
    <source>
        <strain evidence="2 3">DSM 8774</strain>
    </source>
</reference>
<keyword evidence="1" id="KW-0472">Membrane</keyword>
<name>A0A075WNA2_ARCFL</name>
<keyword evidence="1" id="KW-0812">Transmembrane</keyword>
<gene>
    <name evidence="2" type="ORF">AFULGI_00022930</name>
</gene>